<feature type="transmembrane region" description="Helical" evidence="1">
    <location>
        <begin position="14"/>
        <end position="37"/>
    </location>
</feature>
<evidence type="ECO:0000313" key="3">
    <source>
        <dbReference type="Proteomes" id="UP000006772"/>
    </source>
</evidence>
<keyword evidence="1" id="KW-0472">Membrane</keyword>
<accession>A0AAI9IHA8</accession>
<organism evidence="2 3">
    <name type="scientific">Herbaspirillum frisingense GSF30</name>
    <dbReference type="NCBI Taxonomy" id="864073"/>
    <lineage>
        <taxon>Bacteria</taxon>
        <taxon>Pseudomonadati</taxon>
        <taxon>Pseudomonadota</taxon>
        <taxon>Betaproteobacteria</taxon>
        <taxon>Burkholderiales</taxon>
        <taxon>Oxalobacteraceae</taxon>
        <taxon>Herbaspirillum</taxon>
    </lineage>
</organism>
<dbReference type="Proteomes" id="UP000006772">
    <property type="component" value="Unassembled WGS sequence"/>
</dbReference>
<dbReference type="AlphaFoldDB" id="A0AAI9IHA8"/>
<evidence type="ECO:0000256" key="1">
    <source>
        <dbReference type="SAM" id="Phobius"/>
    </source>
</evidence>
<evidence type="ECO:0000313" key="2">
    <source>
        <dbReference type="EMBL" id="EOA05773.1"/>
    </source>
</evidence>
<sequence length="111" mass="10707">MSKAIGGGGGSSDLILVAVIIVGAMIYSRSAGAGALAGRPRVVSMPTTASGATGTGTQQVAAGVTAGLAAWLANMARGMPDTYNASPATGGYNSFGTLGPIGGTAEDPWYG</sequence>
<reference evidence="2 3" key="1">
    <citation type="journal article" date="2013" name="Front. Microbiol.">
        <title>The genome of the endophytic bacterium H. frisingense GSF30(T) identifies diverse strategies in the Herbaspirillum genus to interact with plants.</title>
        <authorList>
            <person name="Straub D."/>
            <person name="Rothballer M."/>
            <person name="Hartmann A."/>
            <person name="Ludewig U."/>
        </authorList>
    </citation>
    <scope>NUCLEOTIDE SEQUENCE [LARGE SCALE GENOMIC DNA]</scope>
    <source>
        <strain evidence="2 3">GSF30</strain>
    </source>
</reference>
<name>A0AAI9IHA8_9BURK</name>
<dbReference type="EMBL" id="AEEC02000005">
    <property type="protein sequence ID" value="EOA05773.1"/>
    <property type="molecule type" value="Genomic_DNA"/>
</dbReference>
<gene>
    <name evidence="2" type="ORF">HFRIS_004923</name>
</gene>
<comment type="caution">
    <text evidence="2">The sequence shown here is derived from an EMBL/GenBank/DDBJ whole genome shotgun (WGS) entry which is preliminary data.</text>
</comment>
<keyword evidence="1" id="KW-1133">Transmembrane helix</keyword>
<dbReference type="RefSeq" id="WP_006462139.1">
    <property type="nucleotide sequence ID" value="NZ_AEEC02000005.1"/>
</dbReference>
<protein>
    <submittedName>
        <fullName evidence="2">Uncharacterized protein</fullName>
    </submittedName>
</protein>
<proteinExistence type="predicted"/>
<keyword evidence="1" id="KW-0812">Transmembrane</keyword>